<comment type="caution">
    <text evidence="3">The sequence shown here is derived from an EMBL/GenBank/DDBJ whole genome shotgun (WGS) entry which is preliminary data.</text>
</comment>
<dbReference type="InterPro" id="IPR033396">
    <property type="entry name" value="DUF5107"/>
</dbReference>
<evidence type="ECO:0000256" key="1">
    <source>
        <dbReference type="SAM" id="SignalP"/>
    </source>
</evidence>
<keyword evidence="4" id="KW-1185">Reference proteome</keyword>
<gene>
    <name evidence="3" type="ORF">SO694_0010005</name>
</gene>
<dbReference type="Proteomes" id="UP001363151">
    <property type="component" value="Unassembled WGS sequence"/>
</dbReference>
<feature type="signal peptide" evidence="1">
    <location>
        <begin position="1"/>
        <end position="15"/>
    </location>
</feature>
<sequence length="352" mass="38316">MRSFAIMLLSTAAAATVIELGAQQMNMSVVFPPSLLPHFVDTTPKPIADDRLGDSCPDDIWENLINQSYPSLPYRVVDDYTRDGAETTRTGSMPIVTASSASLVATFFPATGGKLASITANNEELLFRNPVYQPANLGRLNAWTSGGVEWNWPRLGHSVFTSQPVFVAEVATARGPLVRVYEFDREMNTTWQVDAFLPPNGTTLWTRVTVNNPNPTPVAGYWWTNVGAKIGERSRVVLPADLAIVSTGDDPARPLEAAPFPFFADAGANASFAPTDHSYPANYGKARENFIRGGGGDHAFMSIHDGRGRGLLHAQSATQAEGRKYWVWGTDDDDAARMRFLSSPGDGDYVEL</sequence>
<dbReference type="Pfam" id="PF17128">
    <property type="entry name" value="DUF5107"/>
    <property type="match status" value="1"/>
</dbReference>
<evidence type="ECO:0000313" key="3">
    <source>
        <dbReference type="EMBL" id="KAK7233821.1"/>
    </source>
</evidence>
<keyword evidence="1" id="KW-0732">Signal</keyword>
<protein>
    <recommendedName>
        <fullName evidence="2">DUF5107 domain-containing protein</fullName>
    </recommendedName>
</protein>
<reference evidence="3 4" key="1">
    <citation type="submission" date="2024-03" db="EMBL/GenBank/DDBJ databases">
        <title>Aureococcus anophagefferens CCMP1851 and Kratosvirus quantuckense: Draft genome of a second virus-susceptible host strain in the model system.</title>
        <authorList>
            <person name="Chase E."/>
            <person name="Truchon A.R."/>
            <person name="Schepens W."/>
            <person name="Wilhelm S.W."/>
        </authorList>
    </citation>
    <scope>NUCLEOTIDE SEQUENCE [LARGE SCALE GENOMIC DNA]</scope>
    <source>
        <strain evidence="3 4">CCMP1851</strain>
    </source>
</reference>
<accession>A0ABR1FMZ9</accession>
<proteinExistence type="predicted"/>
<dbReference type="EMBL" id="JBBJCI010000355">
    <property type="protein sequence ID" value="KAK7233821.1"/>
    <property type="molecule type" value="Genomic_DNA"/>
</dbReference>
<feature type="chain" id="PRO_5045871148" description="DUF5107 domain-containing protein" evidence="1">
    <location>
        <begin position="16"/>
        <end position="352"/>
    </location>
</feature>
<evidence type="ECO:0000259" key="2">
    <source>
        <dbReference type="Pfam" id="PF17128"/>
    </source>
</evidence>
<name>A0ABR1FMZ9_AURAN</name>
<organism evidence="3 4">
    <name type="scientific">Aureococcus anophagefferens</name>
    <name type="common">Harmful bloom alga</name>
    <dbReference type="NCBI Taxonomy" id="44056"/>
    <lineage>
        <taxon>Eukaryota</taxon>
        <taxon>Sar</taxon>
        <taxon>Stramenopiles</taxon>
        <taxon>Ochrophyta</taxon>
        <taxon>Pelagophyceae</taxon>
        <taxon>Pelagomonadales</taxon>
        <taxon>Pelagomonadaceae</taxon>
        <taxon>Aureococcus</taxon>
    </lineage>
</organism>
<feature type="domain" description="DUF5107" evidence="2">
    <location>
        <begin position="71"/>
        <end position="352"/>
    </location>
</feature>
<evidence type="ECO:0000313" key="4">
    <source>
        <dbReference type="Proteomes" id="UP001363151"/>
    </source>
</evidence>